<dbReference type="Proteomes" id="UP000076532">
    <property type="component" value="Unassembled WGS sequence"/>
</dbReference>
<protein>
    <submittedName>
        <fullName evidence="1">Uncharacterized protein</fullName>
    </submittedName>
</protein>
<evidence type="ECO:0000313" key="2">
    <source>
        <dbReference type="Proteomes" id="UP000076532"/>
    </source>
</evidence>
<keyword evidence="2" id="KW-1185">Reference proteome</keyword>
<organism evidence="1 2">
    <name type="scientific">Athelia psychrophila</name>
    <dbReference type="NCBI Taxonomy" id="1759441"/>
    <lineage>
        <taxon>Eukaryota</taxon>
        <taxon>Fungi</taxon>
        <taxon>Dikarya</taxon>
        <taxon>Basidiomycota</taxon>
        <taxon>Agaricomycotina</taxon>
        <taxon>Agaricomycetes</taxon>
        <taxon>Agaricomycetidae</taxon>
        <taxon>Atheliales</taxon>
        <taxon>Atheliaceae</taxon>
        <taxon>Athelia</taxon>
    </lineage>
</organism>
<dbReference type="EMBL" id="KV417617">
    <property type="protein sequence ID" value="KZP14458.1"/>
    <property type="molecule type" value="Genomic_DNA"/>
</dbReference>
<accession>A0A166D966</accession>
<reference evidence="1 2" key="1">
    <citation type="journal article" date="2016" name="Mol. Biol. Evol.">
        <title>Comparative Genomics of Early-Diverging Mushroom-Forming Fungi Provides Insights into the Origins of Lignocellulose Decay Capabilities.</title>
        <authorList>
            <person name="Nagy L.G."/>
            <person name="Riley R."/>
            <person name="Tritt A."/>
            <person name="Adam C."/>
            <person name="Daum C."/>
            <person name="Floudas D."/>
            <person name="Sun H."/>
            <person name="Yadav J.S."/>
            <person name="Pangilinan J."/>
            <person name="Larsson K.H."/>
            <person name="Matsuura K."/>
            <person name="Barry K."/>
            <person name="Labutti K."/>
            <person name="Kuo R."/>
            <person name="Ohm R.A."/>
            <person name="Bhattacharya S.S."/>
            <person name="Shirouzu T."/>
            <person name="Yoshinaga Y."/>
            <person name="Martin F.M."/>
            <person name="Grigoriev I.V."/>
            <person name="Hibbett D.S."/>
        </authorList>
    </citation>
    <scope>NUCLEOTIDE SEQUENCE [LARGE SCALE GENOMIC DNA]</scope>
    <source>
        <strain evidence="1 2">CBS 109695</strain>
    </source>
</reference>
<proteinExistence type="predicted"/>
<evidence type="ECO:0000313" key="1">
    <source>
        <dbReference type="EMBL" id="KZP14458.1"/>
    </source>
</evidence>
<dbReference type="AlphaFoldDB" id="A0A166D966"/>
<sequence>MRVIPPFRAAFFSPGGVFAGAVAGAADDLGGLFGALQMFTLGATLALTPSSLKAKPTVWVLLVRYVDSAVFAFP</sequence>
<dbReference type="OrthoDB" id="191139at2759"/>
<gene>
    <name evidence="1" type="ORF">FIBSPDRAFT_1048786</name>
</gene>
<name>A0A166D966_9AGAM</name>